<dbReference type="Pfam" id="PF19744">
    <property type="entry name" value="DUF6232"/>
    <property type="match status" value="1"/>
</dbReference>
<accession>A0A918PMQ3</accession>
<evidence type="ECO:0000256" key="1">
    <source>
        <dbReference type="SAM" id="MobiDB-lite"/>
    </source>
</evidence>
<keyword evidence="2" id="KW-0812">Transmembrane</keyword>
<gene>
    <name evidence="3" type="ORF">GCM10010365_38980</name>
</gene>
<name>A0A918PMQ3_9ACTN</name>
<sequence>MRMQSTEPAGDPQRENQGAAWGPPSGAPPAPAQGVPPLPAAPPSPPLSGSTVELKVSKRLLWVGTAAYPLHNIARVYTFTLHPRRKDATIRFLKNVAIVLSVALALTVIGGMTALADQDTASNIVSFVWVGAIAALILSLVELMAVLTAQSQYVLAVETSGPSIAMVTSSDPRHLDRLVGTITHAIEHPEAEFQVKVESITLNPRHYYYGDNVNMYGGTGNVGVANR</sequence>
<protein>
    <submittedName>
        <fullName evidence="3">Uncharacterized protein</fullName>
    </submittedName>
</protein>
<dbReference type="EMBL" id="BMVW01000007">
    <property type="protein sequence ID" value="GGZ15443.1"/>
    <property type="molecule type" value="Genomic_DNA"/>
</dbReference>
<evidence type="ECO:0000313" key="4">
    <source>
        <dbReference type="Proteomes" id="UP000622166"/>
    </source>
</evidence>
<dbReference type="Proteomes" id="UP000622166">
    <property type="component" value="Unassembled WGS sequence"/>
</dbReference>
<evidence type="ECO:0000256" key="2">
    <source>
        <dbReference type="SAM" id="Phobius"/>
    </source>
</evidence>
<keyword evidence="4" id="KW-1185">Reference proteome</keyword>
<keyword evidence="2" id="KW-0472">Membrane</keyword>
<reference evidence="3" key="2">
    <citation type="submission" date="2020-09" db="EMBL/GenBank/DDBJ databases">
        <authorList>
            <person name="Sun Q."/>
            <person name="Ohkuma M."/>
        </authorList>
    </citation>
    <scope>NUCLEOTIDE SEQUENCE</scope>
    <source>
        <strain evidence="3">JCM 4815</strain>
    </source>
</reference>
<organism evidence="3 4">
    <name type="scientific">Streptomyces poonensis</name>
    <dbReference type="NCBI Taxonomy" id="68255"/>
    <lineage>
        <taxon>Bacteria</taxon>
        <taxon>Bacillati</taxon>
        <taxon>Actinomycetota</taxon>
        <taxon>Actinomycetes</taxon>
        <taxon>Kitasatosporales</taxon>
        <taxon>Streptomycetaceae</taxon>
        <taxon>Streptomyces</taxon>
    </lineage>
</organism>
<keyword evidence="2" id="KW-1133">Transmembrane helix</keyword>
<proteinExistence type="predicted"/>
<dbReference type="AlphaFoldDB" id="A0A918PMQ3"/>
<dbReference type="InterPro" id="IPR045629">
    <property type="entry name" value="DUF6232"/>
</dbReference>
<comment type="caution">
    <text evidence="3">The sequence shown here is derived from an EMBL/GenBank/DDBJ whole genome shotgun (WGS) entry which is preliminary data.</text>
</comment>
<feature type="transmembrane region" description="Helical" evidence="2">
    <location>
        <begin position="92"/>
        <end position="115"/>
    </location>
</feature>
<reference evidence="3" key="1">
    <citation type="journal article" date="2014" name="Int. J. Syst. Evol. Microbiol.">
        <title>Complete genome sequence of Corynebacterium casei LMG S-19264T (=DSM 44701T), isolated from a smear-ripened cheese.</title>
        <authorList>
            <consortium name="US DOE Joint Genome Institute (JGI-PGF)"/>
            <person name="Walter F."/>
            <person name="Albersmeier A."/>
            <person name="Kalinowski J."/>
            <person name="Ruckert C."/>
        </authorList>
    </citation>
    <scope>NUCLEOTIDE SEQUENCE</scope>
    <source>
        <strain evidence="3">JCM 4815</strain>
    </source>
</reference>
<evidence type="ECO:0000313" key="3">
    <source>
        <dbReference type="EMBL" id="GGZ15443.1"/>
    </source>
</evidence>
<feature type="compositionally biased region" description="Pro residues" evidence="1">
    <location>
        <begin position="25"/>
        <end position="46"/>
    </location>
</feature>
<feature type="region of interest" description="Disordered" evidence="1">
    <location>
        <begin position="1"/>
        <end position="49"/>
    </location>
</feature>
<feature type="transmembrane region" description="Helical" evidence="2">
    <location>
        <begin position="127"/>
        <end position="147"/>
    </location>
</feature>